<dbReference type="EMBL" id="CAOF01000200">
    <property type="protein sequence ID" value="CCO50328.1"/>
    <property type="molecule type" value="Genomic_DNA"/>
</dbReference>
<name>A0AAV2W163_9VIBR</name>
<accession>A0AAV2W163</accession>
<organism evidence="1 2">
    <name type="scientific">Vibrio nigripulchritudo SOn1</name>
    <dbReference type="NCBI Taxonomy" id="1238450"/>
    <lineage>
        <taxon>Bacteria</taxon>
        <taxon>Pseudomonadati</taxon>
        <taxon>Pseudomonadota</taxon>
        <taxon>Gammaproteobacteria</taxon>
        <taxon>Vibrionales</taxon>
        <taxon>Vibrionaceae</taxon>
        <taxon>Vibrio</taxon>
    </lineage>
</organism>
<evidence type="ECO:0000313" key="1">
    <source>
        <dbReference type="EMBL" id="CCO50328.1"/>
    </source>
</evidence>
<evidence type="ECO:0000313" key="2">
    <source>
        <dbReference type="Proteomes" id="UP000018211"/>
    </source>
</evidence>
<gene>
    <name evidence="1" type="ORF">VIBNISOn1_p0165</name>
</gene>
<dbReference type="Proteomes" id="UP000018211">
    <property type="component" value="Unassembled WGS sequence"/>
</dbReference>
<sequence length="72" mass="8442">MGWGKKMSEAETFNVLMKQADKLRDEIRELLEAPDQTRTSARLLKQKHRELDEIHEKLADIIYKTEVKKAGM</sequence>
<proteinExistence type="predicted"/>
<dbReference type="AlphaFoldDB" id="A0AAV2W163"/>
<protein>
    <submittedName>
        <fullName evidence="1">Uncharacterized protein</fullName>
    </submittedName>
</protein>
<comment type="caution">
    <text evidence="1">The sequence shown here is derived from an EMBL/GenBank/DDBJ whole genome shotgun (WGS) entry which is preliminary data.</text>
</comment>
<reference evidence="1 2" key="1">
    <citation type="journal article" date="2013" name="ISME J.">
        <title>Comparative genomics of pathogenic lineages of Vibrio nigripulchritudo identifies virulence-associated traits.</title>
        <authorList>
            <person name="Goudenege D."/>
            <person name="Labreuche Y."/>
            <person name="Krin E."/>
            <person name="Ansquer D."/>
            <person name="Mangenot S."/>
            <person name="Calteau A."/>
            <person name="Medigue C."/>
            <person name="Mazel D."/>
            <person name="Polz M.F."/>
            <person name="Le Roux F."/>
        </authorList>
    </citation>
    <scope>NUCLEOTIDE SEQUENCE [LARGE SCALE GENOMIC DNA]</scope>
    <source>
        <strain evidence="1 2">SOn1</strain>
    </source>
</reference>